<gene>
    <name evidence="1" type="ORF">HMPREF0870_01812</name>
</gene>
<dbReference type="RefSeq" id="WP_005382453.1">
    <property type="nucleotide sequence ID" value="NZ_KB291561.1"/>
</dbReference>
<dbReference type="EMBL" id="AMEX01000050">
    <property type="protein sequence ID" value="EKY17747.1"/>
    <property type="molecule type" value="Genomic_DNA"/>
</dbReference>
<evidence type="ECO:0008006" key="3">
    <source>
        <dbReference type="Google" id="ProtNLM"/>
    </source>
</evidence>
<sequence length="222" mass="21662">NLKNQSLKVVGTGVAKATVNGQTITVDVAKGTLTNNTTTGALTGTAGVVDANDMATAVNTAITKAVDTATGTQKLDISAGGTDSSVNLKNQKLTVAGTGAATASLTGQTITVNVAEGTLTPNTTNGTATATAGVAKAVDVAAAINNTNSVLGNKITAATQSLSTLGDNKFKLTADSTSTTGQAFNQSGGLSFKVAGDGTFISTSAAGDTVTISVKQGVFGSN</sequence>
<proteinExistence type="predicted"/>
<evidence type="ECO:0000313" key="1">
    <source>
        <dbReference type="EMBL" id="EKY17747.1"/>
    </source>
</evidence>
<dbReference type="Proteomes" id="UP000010412">
    <property type="component" value="Unassembled WGS sequence"/>
</dbReference>
<keyword evidence="2" id="KW-1185">Reference proteome</keyword>
<feature type="non-terminal residue" evidence="1">
    <location>
        <position position="1"/>
    </location>
</feature>
<protein>
    <recommendedName>
        <fullName evidence="3">Flagellin</fullName>
    </recommendedName>
</protein>
<evidence type="ECO:0000313" key="2">
    <source>
        <dbReference type="Proteomes" id="UP000010412"/>
    </source>
</evidence>
<feature type="non-terminal residue" evidence="1">
    <location>
        <position position="222"/>
    </location>
</feature>
<accession>A0ABN0III8</accession>
<organism evidence="1 2">
    <name type="scientific">Veillonella atypica KON</name>
    <dbReference type="NCBI Taxonomy" id="1128111"/>
    <lineage>
        <taxon>Bacteria</taxon>
        <taxon>Bacillati</taxon>
        <taxon>Bacillota</taxon>
        <taxon>Negativicutes</taxon>
        <taxon>Veillonellales</taxon>
        <taxon>Veillonellaceae</taxon>
        <taxon>Veillonella</taxon>
    </lineage>
</organism>
<name>A0ABN0III8_9FIRM</name>
<reference evidence="1 2" key="1">
    <citation type="submission" date="2012-05" db="EMBL/GenBank/DDBJ databases">
        <authorList>
            <person name="Weinstock G."/>
            <person name="Sodergren E."/>
            <person name="Lobos E.A."/>
            <person name="Fulton L."/>
            <person name="Fulton R."/>
            <person name="Courtney L."/>
            <person name="Fronick C."/>
            <person name="O'Laughlin M."/>
            <person name="Godfrey J."/>
            <person name="Wilson R.M."/>
            <person name="Miner T."/>
            <person name="Farmer C."/>
            <person name="Delehaunty K."/>
            <person name="Cordes M."/>
            <person name="Minx P."/>
            <person name="Tomlinson C."/>
            <person name="Chen J."/>
            <person name="Wollam A."/>
            <person name="Pepin K.H."/>
            <person name="Bhonagiri V."/>
            <person name="Zhang X."/>
            <person name="Suruliraj S."/>
            <person name="Warren W."/>
            <person name="Mitreva M."/>
            <person name="Mardis E.R."/>
            <person name="Wilson R.K."/>
        </authorList>
    </citation>
    <scope>NUCLEOTIDE SEQUENCE [LARGE SCALE GENOMIC DNA]</scope>
    <source>
        <strain evidence="1 2">KON</strain>
    </source>
</reference>
<comment type="caution">
    <text evidence="1">The sequence shown here is derived from an EMBL/GenBank/DDBJ whole genome shotgun (WGS) entry which is preliminary data.</text>
</comment>